<name>L9U7K6_9GAMM</name>
<dbReference type="Pfam" id="PF14561">
    <property type="entry name" value="TPR_20"/>
    <property type="match status" value="1"/>
</dbReference>
<evidence type="ECO:0000313" key="3">
    <source>
        <dbReference type="EMBL" id="ELY20208.1"/>
    </source>
</evidence>
<evidence type="ECO:0000259" key="2">
    <source>
        <dbReference type="Pfam" id="PF00085"/>
    </source>
</evidence>
<organism evidence="3 4">
    <name type="scientific">Vreelandella titanicae BH1</name>
    <dbReference type="NCBI Taxonomy" id="1204738"/>
    <lineage>
        <taxon>Bacteria</taxon>
        <taxon>Pseudomonadati</taxon>
        <taxon>Pseudomonadota</taxon>
        <taxon>Gammaproteobacteria</taxon>
        <taxon>Oceanospirillales</taxon>
        <taxon>Halomonadaceae</taxon>
        <taxon>Vreelandella</taxon>
    </lineage>
</organism>
<feature type="region of interest" description="Disordered" evidence="1">
    <location>
        <begin position="29"/>
        <end position="49"/>
    </location>
</feature>
<protein>
    <submittedName>
        <fullName evidence="3">Thioredoxin</fullName>
    </submittedName>
</protein>
<gene>
    <name evidence="3" type="ORF">HALTITAN_3127</name>
</gene>
<evidence type="ECO:0000313" key="4">
    <source>
        <dbReference type="Proteomes" id="UP000011651"/>
    </source>
</evidence>
<dbReference type="Proteomes" id="UP000011651">
    <property type="component" value="Unassembled WGS sequence"/>
</dbReference>
<dbReference type="Pfam" id="PF14559">
    <property type="entry name" value="TPR_19"/>
    <property type="match status" value="1"/>
</dbReference>
<sequence length="337" mass="36461">MNPPANACISWGTIVHFLMPSLPMQIIDPRSGKPLTADTGSADATAPNAEQAAVRPEDVIIELNAGNIQQVLEASMQVPVLMGCYSPSNASSSTLLAVLERLVVEYAGAFLLGKLDIEANPEIGGQLGVRSVPDVKLISQGGLVDGFQGALPEKEVREWLNRYFPAPGEAPPTPEEQAEEALKAGDTAAAREIYQTLMGQYPEHYAYQVAFARVLVAEGRGSEAREVLDNLPPEERDAAPARGVRASIEFSEQALSAEEIAALGNRTDSEAQYQRALRQVADGHYDEGLEALLALMKQDRAYNDDAARKTLLQVFDALGADHPLTVAYRRKLFAMLY</sequence>
<dbReference type="PANTHER" id="PTHR45663:SF11">
    <property type="entry name" value="GEO12009P1"/>
    <property type="match status" value="1"/>
</dbReference>
<dbReference type="SUPFAM" id="SSF48452">
    <property type="entry name" value="TPR-like"/>
    <property type="match status" value="1"/>
</dbReference>
<dbReference type="CDD" id="cd02956">
    <property type="entry name" value="ybbN"/>
    <property type="match status" value="1"/>
</dbReference>
<dbReference type="GO" id="GO:0005737">
    <property type="term" value="C:cytoplasm"/>
    <property type="evidence" value="ECO:0007669"/>
    <property type="project" value="TreeGrafter"/>
</dbReference>
<dbReference type="InterPro" id="IPR013766">
    <property type="entry name" value="Thioredoxin_domain"/>
</dbReference>
<dbReference type="Gene3D" id="3.40.30.10">
    <property type="entry name" value="Glutaredoxin"/>
    <property type="match status" value="1"/>
</dbReference>
<dbReference type="Pfam" id="PF00085">
    <property type="entry name" value="Thioredoxin"/>
    <property type="match status" value="1"/>
</dbReference>
<feature type="domain" description="Thioredoxin" evidence="2">
    <location>
        <begin position="62"/>
        <end position="161"/>
    </location>
</feature>
<dbReference type="PATRIC" id="fig|1204738.3.peg.4694"/>
<dbReference type="AlphaFoldDB" id="L9U7K6"/>
<dbReference type="InterPro" id="IPR036249">
    <property type="entry name" value="Thioredoxin-like_sf"/>
</dbReference>
<dbReference type="GO" id="GO:0006950">
    <property type="term" value="P:response to stress"/>
    <property type="evidence" value="ECO:0007669"/>
    <property type="project" value="UniProtKB-ARBA"/>
</dbReference>
<dbReference type="SUPFAM" id="SSF52833">
    <property type="entry name" value="Thioredoxin-like"/>
    <property type="match status" value="1"/>
</dbReference>
<dbReference type="GO" id="GO:0015035">
    <property type="term" value="F:protein-disulfide reductase activity"/>
    <property type="evidence" value="ECO:0007669"/>
    <property type="project" value="TreeGrafter"/>
</dbReference>
<reference evidence="3 4" key="1">
    <citation type="journal article" date="2013" name="Genome Announc.">
        <title>Draft Genome of the Marine Gammaproteobacterium Halomonas titanicae.</title>
        <authorList>
            <person name="Sanchez-Porro C."/>
            <person name="de la Haba R.R."/>
            <person name="Cruz-Hernandez N."/>
            <person name="Gonzalez J.M."/>
            <person name="Reyes-Guirao C."/>
            <person name="Navarro-Sampedro L."/>
            <person name="Carballo M."/>
            <person name="Ventosa A."/>
        </authorList>
    </citation>
    <scope>NUCLEOTIDE SEQUENCE [LARGE SCALE GENOMIC DNA]</scope>
    <source>
        <strain evidence="3 4">BH1</strain>
    </source>
</reference>
<dbReference type="PANTHER" id="PTHR45663">
    <property type="entry name" value="GEO12009P1"/>
    <property type="match status" value="1"/>
</dbReference>
<dbReference type="InterPro" id="IPR011990">
    <property type="entry name" value="TPR-like_helical_dom_sf"/>
</dbReference>
<comment type="caution">
    <text evidence="3">The sequence shown here is derived from an EMBL/GenBank/DDBJ whole genome shotgun (WGS) entry which is preliminary data.</text>
</comment>
<proteinExistence type="predicted"/>
<dbReference type="Gene3D" id="1.25.40.10">
    <property type="entry name" value="Tetratricopeptide repeat domain"/>
    <property type="match status" value="2"/>
</dbReference>
<dbReference type="EMBL" id="AOPO01000024">
    <property type="protein sequence ID" value="ELY20208.1"/>
    <property type="molecule type" value="Genomic_DNA"/>
</dbReference>
<evidence type="ECO:0000256" key="1">
    <source>
        <dbReference type="SAM" id="MobiDB-lite"/>
    </source>
</evidence>
<accession>L9U7K6</accession>